<evidence type="ECO:0000259" key="1">
    <source>
        <dbReference type="Pfam" id="PF12867"/>
    </source>
</evidence>
<proteinExistence type="predicted"/>
<name>A0A850NMY9_9FLAO</name>
<accession>A0A850NMY9</accession>
<dbReference type="EMBL" id="WYET01000004">
    <property type="protein sequence ID" value="NVN18697.1"/>
    <property type="molecule type" value="Genomic_DNA"/>
</dbReference>
<comment type="caution">
    <text evidence="2">The sequence shown here is derived from an EMBL/GenBank/DDBJ whole genome shotgun (WGS) entry which is preliminary data.</text>
</comment>
<dbReference type="RefSeq" id="WP_108244505.1">
    <property type="nucleotide sequence ID" value="NZ_WYET01000004.1"/>
</dbReference>
<gene>
    <name evidence="2" type="ORF">GUA46_10110</name>
</gene>
<feature type="domain" description="DinB-like" evidence="1">
    <location>
        <begin position="10"/>
        <end position="159"/>
    </location>
</feature>
<dbReference type="AlphaFoldDB" id="A0A850NMY9"/>
<reference evidence="2 3" key="1">
    <citation type="submission" date="2020-01" db="EMBL/GenBank/DDBJ databases">
        <title>Draft Genome Analysis of Muricauda sp. HICW Isolated from coastal seawater of PR China.</title>
        <authorList>
            <person name="Chen M.-X."/>
        </authorList>
    </citation>
    <scope>NUCLEOTIDE SEQUENCE [LARGE SCALE GENOMIC DNA]</scope>
    <source>
        <strain evidence="2 3">HICW</strain>
    </source>
</reference>
<evidence type="ECO:0000313" key="3">
    <source>
        <dbReference type="Proteomes" id="UP000558089"/>
    </source>
</evidence>
<dbReference type="SUPFAM" id="SSF109854">
    <property type="entry name" value="DinB/YfiT-like putative metalloenzymes"/>
    <property type="match status" value="1"/>
</dbReference>
<organism evidence="2 3">
    <name type="scientific">Flagellimonas chongwuensis</name>
    <dbReference type="NCBI Taxonomy" id="2697365"/>
    <lineage>
        <taxon>Bacteria</taxon>
        <taxon>Pseudomonadati</taxon>
        <taxon>Bacteroidota</taxon>
        <taxon>Flavobacteriia</taxon>
        <taxon>Flavobacteriales</taxon>
        <taxon>Flavobacteriaceae</taxon>
        <taxon>Flagellimonas</taxon>
    </lineage>
</organism>
<evidence type="ECO:0000313" key="2">
    <source>
        <dbReference type="EMBL" id="NVN18697.1"/>
    </source>
</evidence>
<dbReference type="Proteomes" id="UP000558089">
    <property type="component" value="Unassembled WGS sequence"/>
</dbReference>
<sequence>MDDRVVLKEYDTTTSKLVGLLSSLTNEQLNSRPANGSWTAGQIGDHLDKSYNVSNILMGTTEETKRAPDQKMKEIRELFLNFDIKMDSPKAVEPTDGQIDKKDLLTSLKKKIEWVNQNCKDMDLSKTCLDFEIPEYGPFTRLEWIGFNTVHTQRHIHQLEQIIKYITA</sequence>
<dbReference type="Pfam" id="PF12867">
    <property type="entry name" value="DinB_2"/>
    <property type="match status" value="1"/>
</dbReference>
<protein>
    <submittedName>
        <fullName evidence="2">DinB family protein</fullName>
    </submittedName>
</protein>
<dbReference type="Gene3D" id="1.20.120.450">
    <property type="entry name" value="dinb family like domain"/>
    <property type="match status" value="1"/>
</dbReference>
<dbReference type="InterPro" id="IPR034660">
    <property type="entry name" value="DinB/YfiT-like"/>
</dbReference>
<dbReference type="InterPro" id="IPR024775">
    <property type="entry name" value="DinB-like"/>
</dbReference>
<keyword evidence="3" id="KW-1185">Reference proteome</keyword>